<evidence type="ECO:0000313" key="3">
    <source>
        <dbReference type="EMBL" id="HGU59472.1"/>
    </source>
</evidence>
<dbReference type="EMBL" id="DRUC01000036">
    <property type="protein sequence ID" value="HHF47996.1"/>
    <property type="molecule type" value="Genomic_DNA"/>
</dbReference>
<dbReference type="CDD" id="cd00754">
    <property type="entry name" value="Ubl_MoaD"/>
    <property type="match status" value="1"/>
</dbReference>
<gene>
    <name evidence="4" type="ORF">ENL48_01995</name>
    <name evidence="3" type="ORF">ENT89_04760</name>
    <name evidence="2" type="ORF">ENX77_07190</name>
</gene>
<organism evidence="3">
    <name type="scientific">Geoglobus ahangari</name>
    <dbReference type="NCBI Taxonomy" id="113653"/>
    <lineage>
        <taxon>Archaea</taxon>
        <taxon>Methanobacteriati</taxon>
        <taxon>Methanobacteriota</taxon>
        <taxon>Archaeoglobi</taxon>
        <taxon>Archaeoglobales</taxon>
        <taxon>Archaeoglobaceae</taxon>
        <taxon>Geoglobus</taxon>
    </lineage>
</organism>
<dbReference type="InterPro" id="IPR010038">
    <property type="entry name" value="MoaD_arc-typ"/>
</dbReference>
<dbReference type="Gene3D" id="3.10.20.30">
    <property type="match status" value="1"/>
</dbReference>
<protein>
    <submittedName>
        <fullName evidence="3">MoaD/ThiS family protein</fullName>
    </submittedName>
</protein>
<dbReference type="EMBL" id="DTPI01000033">
    <property type="protein sequence ID" value="HGE66878.1"/>
    <property type="molecule type" value="Genomic_DNA"/>
</dbReference>
<dbReference type="PANTHER" id="PTHR33359:SF1">
    <property type="entry name" value="MOLYBDOPTERIN SYNTHASE SULFUR CARRIER SUBUNIT"/>
    <property type="match status" value="1"/>
</dbReference>
<sequence length="77" mass="8703">MVKVKLFANFREIAGKKEIEIDAKDTEELLEKLAKIYPEFKKLYDYAILMVNGNIAKSNVKLKKDDTVAIFPPLSGG</sequence>
<dbReference type="NCBIfam" id="TIGR01687">
    <property type="entry name" value="moaD_arch"/>
    <property type="match status" value="1"/>
</dbReference>
<dbReference type="GO" id="GO:0000166">
    <property type="term" value="F:nucleotide binding"/>
    <property type="evidence" value="ECO:0007669"/>
    <property type="project" value="UniProtKB-KW"/>
</dbReference>
<dbReference type="GO" id="GO:1990133">
    <property type="term" value="C:molybdopterin adenylyltransferase complex"/>
    <property type="evidence" value="ECO:0007669"/>
    <property type="project" value="TreeGrafter"/>
</dbReference>
<dbReference type="InterPro" id="IPR012675">
    <property type="entry name" value="Beta-grasp_dom_sf"/>
</dbReference>
<dbReference type="InterPro" id="IPR044672">
    <property type="entry name" value="MOCS2A"/>
</dbReference>
<dbReference type="AlphaFoldDB" id="A0A7C4S815"/>
<evidence type="ECO:0000256" key="1">
    <source>
        <dbReference type="ARBA" id="ARBA00022741"/>
    </source>
</evidence>
<dbReference type="InterPro" id="IPR003749">
    <property type="entry name" value="ThiS/MoaD-like"/>
</dbReference>
<comment type="caution">
    <text evidence="3">The sequence shown here is derived from an EMBL/GenBank/DDBJ whole genome shotgun (WGS) entry which is preliminary data.</text>
</comment>
<accession>A0A7C4S815</accession>
<reference evidence="3" key="1">
    <citation type="journal article" date="2020" name="mSystems">
        <title>Genome- and Community-Level Interaction Insights into Carbon Utilization and Element Cycling Functions of Hydrothermarchaeota in Hydrothermal Sediment.</title>
        <authorList>
            <person name="Zhou Z."/>
            <person name="Liu Y."/>
            <person name="Xu W."/>
            <person name="Pan J."/>
            <person name="Luo Z.H."/>
            <person name="Li M."/>
        </authorList>
    </citation>
    <scope>NUCLEOTIDE SEQUENCE [LARGE SCALE GENOMIC DNA]</scope>
    <source>
        <strain evidence="4">SpSt-10</strain>
        <strain evidence="3">SpSt-62</strain>
        <strain evidence="2">SpSt-97</strain>
    </source>
</reference>
<dbReference type="EMBL" id="DTAK01000037">
    <property type="protein sequence ID" value="HGU59472.1"/>
    <property type="molecule type" value="Genomic_DNA"/>
</dbReference>
<evidence type="ECO:0000313" key="4">
    <source>
        <dbReference type="EMBL" id="HHF47996.1"/>
    </source>
</evidence>
<evidence type="ECO:0000313" key="2">
    <source>
        <dbReference type="EMBL" id="HGE66878.1"/>
    </source>
</evidence>
<dbReference type="GO" id="GO:0006777">
    <property type="term" value="P:Mo-molybdopterin cofactor biosynthetic process"/>
    <property type="evidence" value="ECO:0007669"/>
    <property type="project" value="InterPro"/>
</dbReference>
<dbReference type="UniPathway" id="UPA00344"/>
<dbReference type="InterPro" id="IPR016155">
    <property type="entry name" value="Mopterin_synth/thiamin_S_b"/>
</dbReference>
<dbReference type="SUPFAM" id="SSF54285">
    <property type="entry name" value="MoaD/ThiS"/>
    <property type="match status" value="1"/>
</dbReference>
<dbReference type="PANTHER" id="PTHR33359">
    <property type="entry name" value="MOLYBDOPTERIN SYNTHASE SULFUR CARRIER SUBUNIT"/>
    <property type="match status" value="1"/>
</dbReference>
<proteinExistence type="predicted"/>
<name>A0A7C4S815_9EURY</name>
<dbReference type="Pfam" id="PF02597">
    <property type="entry name" value="ThiS"/>
    <property type="match status" value="1"/>
</dbReference>
<keyword evidence="1" id="KW-0547">Nucleotide-binding</keyword>